<dbReference type="EMBL" id="CAJVRL010000044">
    <property type="protein sequence ID" value="CAG8951747.1"/>
    <property type="molecule type" value="Genomic_DNA"/>
</dbReference>
<protein>
    <submittedName>
        <fullName evidence="1">Uncharacterized protein</fullName>
    </submittedName>
</protein>
<dbReference type="OrthoDB" id="5348628at2759"/>
<gene>
    <name evidence="1" type="ORF">HYFRA_00005549</name>
</gene>
<organism evidence="1 2">
    <name type="scientific">Hymenoscyphus fraxineus</name>
    <dbReference type="NCBI Taxonomy" id="746836"/>
    <lineage>
        <taxon>Eukaryota</taxon>
        <taxon>Fungi</taxon>
        <taxon>Dikarya</taxon>
        <taxon>Ascomycota</taxon>
        <taxon>Pezizomycotina</taxon>
        <taxon>Leotiomycetes</taxon>
        <taxon>Helotiales</taxon>
        <taxon>Helotiaceae</taxon>
        <taxon>Hymenoscyphus</taxon>
    </lineage>
</organism>
<evidence type="ECO:0000313" key="2">
    <source>
        <dbReference type="Proteomes" id="UP000696280"/>
    </source>
</evidence>
<name>A0A9N9KUH3_9HELO</name>
<proteinExistence type="predicted"/>
<reference evidence="1" key="1">
    <citation type="submission" date="2021-07" db="EMBL/GenBank/DDBJ databases">
        <authorList>
            <person name="Durling M."/>
        </authorList>
    </citation>
    <scope>NUCLEOTIDE SEQUENCE</scope>
</reference>
<dbReference type="Proteomes" id="UP000696280">
    <property type="component" value="Unassembled WGS sequence"/>
</dbReference>
<sequence length="219" mass="23929">MMASKDSLATVYCLSILIIHIISHRLISSKLPIFRSYSISTFASTSSLSIVSLPSNIKLNMYTSTILLTVLALSTSIKAGTTAPHAAALLKRQGLYTWDAEGNDCDVNINACIIRGGDPTLDDDYDNFSTGFGCPKKVQTFISKVAKGINDAGETGYCNITAKIDKYCCVNNRCSVWEAMKNRRVVKTNGAYEEETQGDVHFSKACPKGTYIQSETRLI</sequence>
<accession>A0A9N9KUH3</accession>
<keyword evidence="2" id="KW-1185">Reference proteome</keyword>
<comment type="caution">
    <text evidence="1">The sequence shown here is derived from an EMBL/GenBank/DDBJ whole genome shotgun (WGS) entry which is preliminary data.</text>
</comment>
<dbReference type="AlphaFoldDB" id="A0A9N9KUH3"/>
<evidence type="ECO:0000313" key="1">
    <source>
        <dbReference type="EMBL" id="CAG8951747.1"/>
    </source>
</evidence>